<protein>
    <submittedName>
        <fullName evidence="1">Uncharacterized protein</fullName>
    </submittedName>
</protein>
<evidence type="ECO:0000313" key="1">
    <source>
        <dbReference type="EMBL" id="KAB8299311.1"/>
    </source>
</evidence>
<sequence>MLALHRKHVSWTDIARVEQLDEPKKMPLLDYIRLEELNRGDKAKGNEGIEDLIVNEASEVGDDGSIKVAIRKLLKFPALIIKQQLRIME</sequence>
<comment type="caution">
    <text evidence="1">The sequence shown here is derived from an EMBL/GenBank/DDBJ whole genome shotgun (WGS) entry which is preliminary data.</text>
</comment>
<organism evidence="1 2">
    <name type="scientific">Monilinia laxa</name>
    <name type="common">Brown rot fungus</name>
    <name type="synonym">Sclerotinia laxa</name>
    <dbReference type="NCBI Taxonomy" id="61186"/>
    <lineage>
        <taxon>Eukaryota</taxon>
        <taxon>Fungi</taxon>
        <taxon>Dikarya</taxon>
        <taxon>Ascomycota</taxon>
        <taxon>Pezizomycotina</taxon>
        <taxon>Leotiomycetes</taxon>
        <taxon>Helotiales</taxon>
        <taxon>Sclerotiniaceae</taxon>
        <taxon>Monilinia</taxon>
    </lineage>
</organism>
<reference evidence="1 2" key="1">
    <citation type="submission" date="2019-06" db="EMBL/GenBank/DDBJ databases">
        <title>Genome Sequence of the Brown Rot Fungal Pathogen Monilinia laxa.</title>
        <authorList>
            <person name="De Miccolis Angelini R.M."/>
            <person name="Landi L."/>
            <person name="Abate D."/>
            <person name="Pollastro S."/>
            <person name="Romanazzi G."/>
            <person name="Faretra F."/>
        </authorList>
    </citation>
    <scope>NUCLEOTIDE SEQUENCE [LARGE SCALE GENOMIC DNA]</scope>
    <source>
        <strain evidence="1 2">Mlax316</strain>
    </source>
</reference>
<dbReference type="EMBL" id="VIGI01000006">
    <property type="protein sequence ID" value="KAB8299311.1"/>
    <property type="molecule type" value="Genomic_DNA"/>
</dbReference>
<accession>A0A5N6KA29</accession>
<dbReference type="AlphaFoldDB" id="A0A5N6KA29"/>
<proteinExistence type="predicted"/>
<dbReference type="Proteomes" id="UP000326757">
    <property type="component" value="Unassembled WGS sequence"/>
</dbReference>
<keyword evidence="2" id="KW-1185">Reference proteome</keyword>
<gene>
    <name evidence="1" type="ORF">EYC80_001386</name>
</gene>
<name>A0A5N6KA29_MONLA</name>
<evidence type="ECO:0000313" key="2">
    <source>
        <dbReference type="Proteomes" id="UP000326757"/>
    </source>
</evidence>